<proteinExistence type="inferred from homology"/>
<evidence type="ECO:0000256" key="22">
    <source>
        <dbReference type="SAM" id="SignalP"/>
    </source>
</evidence>
<evidence type="ECO:0000256" key="13">
    <source>
        <dbReference type="ARBA" id="ARBA00023180"/>
    </source>
</evidence>
<dbReference type="SUPFAM" id="SSF110296">
    <property type="entry name" value="Oligoxyloglucan reducing end-specific cellobiohydrolase"/>
    <property type="match status" value="2"/>
</dbReference>
<dbReference type="PANTHER" id="PTHR12106">
    <property type="entry name" value="SORTILIN RELATED"/>
    <property type="match status" value="1"/>
</dbReference>
<evidence type="ECO:0000313" key="24">
    <source>
        <dbReference type="EMBL" id="KAK8082977.1"/>
    </source>
</evidence>
<feature type="domain" description="VPS10" evidence="23">
    <location>
        <begin position="754"/>
        <end position="1394"/>
    </location>
</feature>
<protein>
    <recommendedName>
        <fullName evidence="4">Vacuolar protein sorting/targeting protein 10</fullName>
    </recommendedName>
    <alternativeName>
        <fullName evidence="16">Carboxypeptidase Y receptor</fullName>
    </alternativeName>
    <alternativeName>
        <fullName evidence="15 17">Sortilin VPS10</fullName>
    </alternativeName>
    <alternativeName>
        <fullName evidence="18 19">Vacuolar carboxypeptidase Sorting receptor VPS10</fullName>
    </alternativeName>
</protein>
<evidence type="ECO:0000256" key="3">
    <source>
        <dbReference type="ARBA" id="ARBA00008251"/>
    </source>
</evidence>
<dbReference type="Gene3D" id="3.30.60.270">
    <property type="match status" value="2"/>
</dbReference>
<evidence type="ECO:0000259" key="23">
    <source>
        <dbReference type="SMART" id="SM00602"/>
    </source>
</evidence>
<dbReference type="EMBL" id="JAQQWM010000001">
    <property type="protein sequence ID" value="KAK8082977.1"/>
    <property type="molecule type" value="Genomic_DNA"/>
</dbReference>
<dbReference type="InterPro" id="IPR031778">
    <property type="entry name" value="Sortilin_N"/>
</dbReference>
<evidence type="ECO:0000256" key="7">
    <source>
        <dbReference type="ARBA" id="ARBA00022729"/>
    </source>
</evidence>
<evidence type="ECO:0000256" key="9">
    <source>
        <dbReference type="ARBA" id="ARBA00022927"/>
    </source>
</evidence>
<evidence type="ECO:0000256" key="19">
    <source>
        <dbReference type="ARBA" id="ARBA00032910"/>
    </source>
</evidence>
<comment type="function">
    <text evidence="14">Functions as a sorting receptor in the Golgi compartment required for the intracellular sorting and delivery of soluble vacuolar proteins, like carboxypeptidase Y (CPY) and proteinase A. Executes multiple rounds of sorting by cycling between the late Golgi and a prevacuolar endosome-like compartment.</text>
</comment>
<evidence type="ECO:0000313" key="25">
    <source>
        <dbReference type="Proteomes" id="UP001446871"/>
    </source>
</evidence>
<keyword evidence="6 21" id="KW-0812">Transmembrane</keyword>
<dbReference type="Gene3D" id="2.130.10.10">
    <property type="entry name" value="YVTN repeat-like/Quinoprotein amine dehydrogenase"/>
    <property type="match status" value="2"/>
</dbReference>
<keyword evidence="10" id="KW-0333">Golgi apparatus</keyword>
<evidence type="ECO:0000256" key="10">
    <source>
        <dbReference type="ARBA" id="ARBA00023034"/>
    </source>
</evidence>
<feature type="domain" description="VPS10" evidence="23">
    <location>
        <begin position="64"/>
        <end position="705"/>
    </location>
</feature>
<dbReference type="Pfam" id="PF15901">
    <property type="entry name" value="Sortilin_C"/>
    <property type="match status" value="2"/>
</dbReference>
<evidence type="ECO:0000256" key="14">
    <source>
        <dbReference type="ARBA" id="ARBA00025569"/>
    </source>
</evidence>
<dbReference type="Proteomes" id="UP001446871">
    <property type="component" value="Unassembled WGS sequence"/>
</dbReference>
<keyword evidence="9" id="KW-0653">Protein transport</keyword>
<reference evidence="24 25" key="1">
    <citation type="submission" date="2023-01" db="EMBL/GenBank/DDBJ databases">
        <title>Analysis of 21 Apiospora genomes using comparative genomics revels a genus with tremendous synthesis potential of carbohydrate active enzymes and secondary metabolites.</title>
        <authorList>
            <person name="Sorensen T."/>
        </authorList>
    </citation>
    <scope>NUCLEOTIDE SEQUENCE [LARGE SCALE GENOMIC DNA]</scope>
    <source>
        <strain evidence="24 25">CBS 83171</strain>
    </source>
</reference>
<evidence type="ECO:0000256" key="18">
    <source>
        <dbReference type="ARBA" id="ARBA00032705"/>
    </source>
</evidence>
<evidence type="ECO:0000256" key="21">
    <source>
        <dbReference type="SAM" id="Phobius"/>
    </source>
</evidence>
<dbReference type="PANTHER" id="PTHR12106:SF27">
    <property type="entry name" value="SORTILIN-RELATED RECEPTOR"/>
    <property type="match status" value="1"/>
</dbReference>
<evidence type="ECO:0000256" key="11">
    <source>
        <dbReference type="ARBA" id="ARBA00023136"/>
    </source>
</evidence>
<dbReference type="InterPro" id="IPR015943">
    <property type="entry name" value="WD40/YVTN_repeat-like_dom_sf"/>
</dbReference>
<accession>A0ABR1WHN8</accession>
<evidence type="ECO:0000256" key="15">
    <source>
        <dbReference type="ARBA" id="ARBA00031250"/>
    </source>
</evidence>
<evidence type="ECO:0000256" key="1">
    <source>
        <dbReference type="ARBA" id="ARBA00004166"/>
    </source>
</evidence>
<evidence type="ECO:0000256" key="5">
    <source>
        <dbReference type="ARBA" id="ARBA00022448"/>
    </source>
</evidence>
<dbReference type="InterPro" id="IPR006581">
    <property type="entry name" value="VPS10"/>
</dbReference>
<keyword evidence="5" id="KW-0813">Transport</keyword>
<keyword evidence="21" id="KW-1133">Transmembrane helix</keyword>
<evidence type="ECO:0000256" key="12">
    <source>
        <dbReference type="ARBA" id="ARBA00023170"/>
    </source>
</evidence>
<feature type="transmembrane region" description="Helical" evidence="21">
    <location>
        <begin position="1405"/>
        <end position="1429"/>
    </location>
</feature>
<evidence type="ECO:0000256" key="16">
    <source>
        <dbReference type="ARBA" id="ARBA00031354"/>
    </source>
</evidence>
<feature type="region of interest" description="Disordered" evidence="20">
    <location>
        <begin position="1065"/>
        <end position="1088"/>
    </location>
</feature>
<feature type="compositionally biased region" description="Basic and acidic residues" evidence="20">
    <location>
        <begin position="1067"/>
        <end position="1082"/>
    </location>
</feature>
<keyword evidence="11 21" id="KW-0472">Membrane</keyword>
<dbReference type="InterPro" id="IPR036278">
    <property type="entry name" value="Sialidase_sf"/>
</dbReference>
<organism evidence="24 25">
    <name type="scientific">Apiospora saccharicola</name>
    <dbReference type="NCBI Taxonomy" id="335842"/>
    <lineage>
        <taxon>Eukaryota</taxon>
        <taxon>Fungi</taxon>
        <taxon>Dikarya</taxon>
        <taxon>Ascomycota</taxon>
        <taxon>Pezizomycotina</taxon>
        <taxon>Sordariomycetes</taxon>
        <taxon>Xylariomycetidae</taxon>
        <taxon>Amphisphaeriales</taxon>
        <taxon>Apiosporaceae</taxon>
        <taxon>Apiospora</taxon>
    </lineage>
</organism>
<gene>
    <name evidence="24" type="ORF">PG996_001758</name>
</gene>
<dbReference type="Pfam" id="PF15902">
    <property type="entry name" value="Sortilin-Vps10"/>
    <property type="match status" value="2"/>
</dbReference>
<evidence type="ECO:0000256" key="17">
    <source>
        <dbReference type="ARBA" id="ARBA00031902"/>
    </source>
</evidence>
<feature type="region of interest" description="Disordered" evidence="20">
    <location>
        <begin position="683"/>
        <end position="719"/>
    </location>
</feature>
<dbReference type="SUPFAM" id="SSF50939">
    <property type="entry name" value="Sialidases"/>
    <property type="match status" value="1"/>
</dbReference>
<feature type="compositionally biased region" description="Basic and acidic residues" evidence="20">
    <location>
        <begin position="685"/>
        <end position="702"/>
    </location>
</feature>
<comment type="caution">
    <text evidence="24">The sequence shown here is derived from an EMBL/GenBank/DDBJ whole genome shotgun (WGS) entry which is preliminary data.</text>
</comment>
<keyword evidence="8" id="KW-0677">Repeat</keyword>
<dbReference type="InterPro" id="IPR031777">
    <property type="entry name" value="Sortilin_C"/>
</dbReference>
<evidence type="ECO:0000256" key="8">
    <source>
        <dbReference type="ARBA" id="ARBA00022737"/>
    </source>
</evidence>
<comment type="similarity">
    <text evidence="3">Belongs to the VPS10-related sortilin family.</text>
</comment>
<dbReference type="Gene3D" id="2.10.70.80">
    <property type="match status" value="2"/>
</dbReference>
<keyword evidence="7 22" id="KW-0732">Signal</keyword>
<name>A0ABR1WHN8_9PEZI</name>
<keyword evidence="12" id="KW-0675">Receptor</keyword>
<evidence type="ECO:0000256" key="4">
    <source>
        <dbReference type="ARBA" id="ARBA00015369"/>
    </source>
</evidence>
<dbReference type="InterPro" id="IPR050310">
    <property type="entry name" value="VPS10-sortilin"/>
</dbReference>
<evidence type="ECO:0000256" key="6">
    <source>
        <dbReference type="ARBA" id="ARBA00022692"/>
    </source>
</evidence>
<feature type="transmembrane region" description="Helical" evidence="21">
    <location>
        <begin position="1450"/>
        <end position="1472"/>
    </location>
</feature>
<sequence length="1538" mass="172412">MRAVSRALPVPGGWLWRTTLSYLLGVCLLQVLLVPAAEAKDEPAIVVTDFEHNPMNINYFKGSDTVLFQDLDTRSVYRSTDAGAKWTKIDDIGEGKAYALVMHEFEPTRAYVLTTGNTHWKTHDRGKTWDTFYTESRLSRVDYRADWLRFHAADPDRILFHAMDCPAIFCDELVMYTTDGFKTDAKVLRAGIKDCWWAKSSDLFATTSAALDSSRIICIVMGEFSLFHQDNRLLISDNYFSTASHDGVTSDGIIQEFEPKIDGSNIIRGIANLAVVKKYLLVAANAKNTDEMALFVTDDTETWHRAVFPSDHSINQGAYTVLEGTNYSIQIDVMTGRPGNPMGVMLTSNSNGTYFTKNMEHTNRNSIGHVDFEKISGIQGIFMVNEINNWEKVQSDVQAKKKLTTKITFDDGRTFESVKEGDNELHLHSITEPNNIGRIFSSPAPGLVMGNGNEGKHLGDYLKDANLYISDDAGKTWIKGPKGPHKYEFGDQGSILLAVHDSEKHDVGEIKYSLDHGKGWKSLALPEKLEIRPFYLTTTQDSTSLKFVLTGESGSKSSRKYHVIAIDFEGMHEATCKDSDMEEWYARMNDKKNEPTCVMGHKQKFHRRKKDAKCFIKKEFKMPVPESETCECTDADFECDFNFMRKDGKCEKVGPVVSPEGACKKNDPDETFKGSSGWRLIPGNDCKRKSGEQKDDTKEWKCSEATSAPSGPPASGNITDTAVAVKGDYDKFDKHYLERGETAQSKDETIIMRPYKVSSGKGGPIQITRDHGKTWETPKQLEDADVWSITSHPHVKEMVFFIGHKRQVIYTVDRGSHFDKFEAPLPPDTRKEARPPLAFHPDNKDWLIWHGLKCPSDSKTDCHLEASVSFDRGDRWTTAARFVKKCEFTGVQEYKNFGRVSPKEMICLKRAQENNDEATPYHLVWSDDAFEMEEKVRQENVKEFATMAEFIVVASENQTAKTLMASASVNGRQFAEARFPYGFEVPHQHAYTVLDSSTHAVNLFVVTQNAEHQKFGSILKSNSNGTSYVMSASGVNCDENYFVDFEKMLGLQGVVLVNVVQNQNGDSSERKQLQSKISHSDGAEWSFLPPPKTDLDGKAFSCSPSEEGNENCALHIHGYTERTDHRKTYSSESAVGIMFGWGNVGAVLGEAKNADTFMTTDAGISWKMVKKGRWIWTFGDQGSIIILAQRETKTKTVSYTVDEGKTWTEHQFSDKETVINDMTTMRSGSSRNFLLWGHQGDQLLTINLDFTGLTDKACRVDDNLDKSDYNLWTPAHPKQPEGCLFGHQTQYLRKKPGSQCFNEQTLHHTYGIKNCSCTRQDFECDYNYEMDGHKQCKLVEGLQPISLEQYCKDNAGATEFYEPSGYRRIPLTTCSGGVELDKMGAPQPCPGHEEEFEKAHGVSGIAIFFAVIIPIGLAAAAGWWVYNNWQSKFGQIRLGEQNSFSQEAPWVKYPVIAVSAVVAVVGALPLLASSLWRSAGSFFKKATGRGDTSYGWLRGSGGPRRFTTRDSFARGRADYAIVDEDEGELLGDDSDEEV</sequence>
<evidence type="ECO:0000256" key="20">
    <source>
        <dbReference type="SAM" id="MobiDB-lite"/>
    </source>
</evidence>
<keyword evidence="13" id="KW-0325">Glycoprotein</keyword>
<dbReference type="CDD" id="cd15482">
    <property type="entry name" value="Sialidase_non-viral"/>
    <property type="match status" value="1"/>
</dbReference>
<dbReference type="SMART" id="SM00602">
    <property type="entry name" value="VPS10"/>
    <property type="match status" value="2"/>
</dbReference>
<feature type="chain" id="PRO_5046773216" description="Vacuolar protein sorting/targeting protein 10" evidence="22">
    <location>
        <begin position="40"/>
        <end position="1538"/>
    </location>
</feature>
<feature type="signal peptide" evidence="22">
    <location>
        <begin position="1"/>
        <end position="39"/>
    </location>
</feature>
<keyword evidence="25" id="KW-1185">Reference proteome</keyword>
<comment type="subcellular location">
    <subcellularLocation>
        <location evidence="1">Golgi apparatus</location>
        <location evidence="1">trans-Golgi network membrane</location>
        <topology evidence="1">Multi-pass membrane protein</topology>
    </subcellularLocation>
    <subcellularLocation>
        <location evidence="2">Prevacuolar compartment membrane</location>
        <topology evidence="2">Multi-pass membrane protein</topology>
    </subcellularLocation>
</comment>
<evidence type="ECO:0000256" key="2">
    <source>
        <dbReference type="ARBA" id="ARBA00004488"/>
    </source>
</evidence>